<name>F3L3L5_9GAMM</name>
<accession>F3L3L5</accession>
<protein>
    <submittedName>
        <fullName evidence="1">Uncharacterized protein</fullName>
    </submittedName>
</protein>
<gene>
    <name evidence="1" type="ORF">IMCC3088_2207</name>
</gene>
<evidence type="ECO:0000313" key="1">
    <source>
        <dbReference type="EMBL" id="EGG29127.1"/>
    </source>
</evidence>
<organism evidence="1 2">
    <name type="scientific">Aequoribacter fuscus</name>
    <dbReference type="NCBI Taxonomy" id="2518989"/>
    <lineage>
        <taxon>Bacteria</taxon>
        <taxon>Pseudomonadati</taxon>
        <taxon>Pseudomonadota</taxon>
        <taxon>Gammaproteobacteria</taxon>
        <taxon>Cellvibrionales</taxon>
        <taxon>Halieaceae</taxon>
        <taxon>Aequoribacter</taxon>
    </lineage>
</organism>
<proteinExistence type="predicted"/>
<dbReference type="Proteomes" id="UP000005615">
    <property type="component" value="Unassembled WGS sequence"/>
</dbReference>
<sequence>METYEGFSFDLGIVLYVLASNLNYRDDILGLTVIAAVF</sequence>
<reference evidence="1 2" key="1">
    <citation type="journal article" date="2011" name="J. Bacteriol.">
        <title>Genome sequence of strain IMCC3088, a proteorhodopsin-containing marine bacterium belonging to the OM60/NOR5 clade.</title>
        <authorList>
            <person name="Jang Y."/>
            <person name="Oh H.M."/>
            <person name="Kang I."/>
            <person name="Lee K."/>
            <person name="Yang S.J."/>
            <person name="Cho J.C."/>
        </authorList>
    </citation>
    <scope>NUCLEOTIDE SEQUENCE [LARGE SCALE GENOMIC DNA]</scope>
    <source>
        <strain evidence="1 2">IMCC3088</strain>
    </source>
</reference>
<evidence type="ECO:0000313" key="2">
    <source>
        <dbReference type="Proteomes" id="UP000005615"/>
    </source>
</evidence>
<comment type="caution">
    <text evidence="1">The sequence shown here is derived from an EMBL/GenBank/DDBJ whole genome shotgun (WGS) entry which is preliminary data.</text>
</comment>
<dbReference type="EMBL" id="AEIG01000064">
    <property type="protein sequence ID" value="EGG29127.1"/>
    <property type="molecule type" value="Genomic_DNA"/>
</dbReference>
<dbReference type="AlphaFoldDB" id="F3L3L5"/>
<keyword evidence="2" id="KW-1185">Reference proteome</keyword>